<name>A0A081CHT9_PSEA2</name>
<dbReference type="InterPro" id="IPR013320">
    <property type="entry name" value="ConA-like_dom_sf"/>
</dbReference>
<sequence length="1209" mass="132944">MVVLPRSVPATLVASVLVLAASTLPAAQAACECGYRDPLTDAVWTDRAITYFNESGLNDVVTNPAVSPRMYGGDTAGETGDGQQAWSLVGNLLNKWENSFDATYRSAVSYNNTFLDDNALALQVSPAELTHRIVNGSQIVTRRRDILYGSFRAQVEPAVSRGRGAAFKFSAAYNDSETVNIGIFTSDDPANSTLQWSYSTYGQGDEPVKLNVSSLGTEDYLEHRFDWQPEMIQWRNAASNESANFHSVQKGVNATRIPLTPMPISFQAWANGEHSQSQGPPLRQPLLTHVRYARFFFNSSLEERQSQFDSQCSAVASNADAICSTDDFTLRDSTAFDLAALNKIKPAKKPFHAPLYAVIVISIASGIFIMTIAHGLVVRSIKAKDKKRAAAVAAQEKAREASSAASTTSSDERSFGFVPPPAIASLATSGSFSDTPPHTPVDAESIDDKAHLFGASSTGTPGTISPINGASTLATQPVQLWTSPDLVYGSDSDSDDSSDEDDNSDARSYSSVLELEAAPKGLLPRYGSVTSLKAPGALSGTATPVLAGGADTPRWIEDMKRAQALPYVAPGFAADQRSSVYSHSLSGHKDVPSGSTSQDGNYDEVELVGDEHDAKGYSHSRESSYSGYPPVASSVGHSTHMTHDQLLGMQHLRNGSFSSERSGLAPASMYDFQHEGTSRAGSIYEGYGSEAHEAFQRPQIIQWQQRDLNAADGEVGALAKPELGDAVGRKARDGTKGTVKPPESMVQACVRRVNELLFIKGTTQLTSTGARRIDYLDGMRGFACFLVSFHHFMLIYYFGITTPNAPHHYPRFEFWFRSLIGPIVVNQGLKLGIFFMLPSRTMTNRYLLKGGLQSMADATVRRIPRLALPVAGAVLANYMLMDIGAFKWVPRLASRTWSTWSYWQNFDNVMVFLDAFISLWWSSPPVQPALVTGYATGVLWTIPVIVQGTWTCMICALIAHEIKNAYKRFSFYALCIGLSWYANTWDLFFMAGLVVADLDSKLNYQARAKKGFPIVPGFLRRALHLPEKVDKLRVHGQVFAWVLFLAAWTQQYLSQIPTSPGVGFDNKEYELHPDWSREQPHAWLENTSISYTDPRVASWVLSFSFFLLTDLSDLLRAFFRLRVWSYIGRHAFAVFLMHGVVWWTWSAWLCLTMLAAGAPYWATILVVFVTSYAMLMLVCECFTATFDYWGGLISKAVWRATSGGLGRKD</sequence>
<protein>
    <submittedName>
        <fullName evidence="1">Endo-1,3-1,4-b-glucanase</fullName>
    </submittedName>
</protein>
<dbReference type="Pfam" id="PF00722">
    <property type="entry name" value="Glyco_hydro_16"/>
    <property type="match status" value="1"/>
</dbReference>
<dbReference type="GeneID" id="26305250"/>
<dbReference type="SUPFAM" id="SSF49899">
    <property type="entry name" value="Concanavalin A-like lectins/glucanases"/>
    <property type="match status" value="1"/>
</dbReference>
<evidence type="ECO:0000313" key="2">
    <source>
        <dbReference type="Proteomes" id="UP000053758"/>
    </source>
</evidence>
<dbReference type="Pfam" id="PF01757">
    <property type="entry name" value="Acyl_transf_3"/>
    <property type="match status" value="1"/>
</dbReference>
<dbReference type="InterPro" id="IPR000757">
    <property type="entry name" value="Beta-glucanase-like"/>
</dbReference>
<gene>
    <name evidence="1" type="ORF">PAN0_012c4457</name>
</gene>
<dbReference type="EMBL" id="DF830079">
    <property type="protein sequence ID" value="GAK66235.1"/>
    <property type="molecule type" value="Genomic_DNA"/>
</dbReference>
<dbReference type="HOGENOM" id="CLU_297715_0_0_1"/>
<dbReference type="RefSeq" id="XP_014655480.1">
    <property type="nucleotide sequence ID" value="XM_014799994.1"/>
</dbReference>
<dbReference type="PANTHER" id="PTHR38121:SF2">
    <property type="entry name" value="ACYLTRANSFERASE 3 DOMAIN-CONTAINING PROTEIN"/>
    <property type="match status" value="1"/>
</dbReference>
<dbReference type="GO" id="GO:0016747">
    <property type="term" value="F:acyltransferase activity, transferring groups other than amino-acyl groups"/>
    <property type="evidence" value="ECO:0007669"/>
    <property type="project" value="InterPro"/>
</dbReference>
<dbReference type="GO" id="GO:0004553">
    <property type="term" value="F:hydrolase activity, hydrolyzing O-glycosyl compounds"/>
    <property type="evidence" value="ECO:0007669"/>
    <property type="project" value="InterPro"/>
</dbReference>
<dbReference type="CDD" id="cd00413">
    <property type="entry name" value="Glyco_hydrolase_16"/>
    <property type="match status" value="1"/>
</dbReference>
<proteinExistence type="predicted"/>
<reference evidence="2" key="1">
    <citation type="journal article" date="2014" name="Genome Announc.">
        <title>Draft Genome Sequence of the Yeast Pseudozyma antarctica Type Strain JCM10317, a Producer of the Glycolipid Biosurfactants, Mannosylerythritol Lipids.</title>
        <authorList>
            <person name="Saika A."/>
            <person name="Koike H."/>
            <person name="Hori T."/>
            <person name="Fukuoka T."/>
            <person name="Sato S."/>
            <person name="Habe H."/>
            <person name="Kitamoto D."/>
            <person name="Morita T."/>
        </authorList>
    </citation>
    <scope>NUCLEOTIDE SEQUENCE [LARGE SCALE GENOMIC DNA]</scope>
    <source>
        <strain evidence="2">JCM 10317</strain>
    </source>
</reference>
<dbReference type="Proteomes" id="UP000053758">
    <property type="component" value="Unassembled WGS sequence"/>
</dbReference>
<evidence type="ECO:0000313" key="1">
    <source>
        <dbReference type="EMBL" id="GAK66235.1"/>
    </source>
</evidence>
<dbReference type="AlphaFoldDB" id="A0A081CHT9"/>
<dbReference type="OrthoDB" id="25131at2759"/>
<dbReference type="InterPro" id="IPR002656">
    <property type="entry name" value="Acyl_transf_3_dom"/>
</dbReference>
<accession>A0A081CHT9</accession>
<keyword evidence="2" id="KW-1185">Reference proteome</keyword>
<dbReference type="GO" id="GO:0005975">
    <property type="term" value="P:carbohydrate metabolic process"/>
    <property type="evidence" value="ECO:0007669"/>
    <property type="project" value="InterPro"/>
</dbReference>
<dbReference type="Gene3D" id="2.60.120.200">
    <property type="match status" value="1"/>
</dbReference>
<dbReference type="PANTHER" id="PTHR38121">
    <property type="entry name" value="GH16 DOMAIN-CONTAINING PROTEIN"/>
    <property type="match status" value="1"/>
</dbReference>
<organism evidence="1 2">
    <name type="scientific">Pseudozyma antarctica</name>
    <name type="common">Yeast</name>
    <name type="synonym">Candida antarctica</name>
    <dbReference type="NCBI Taxonomy" id="84753"/>
    <lineage>
        <taxon>Eukaryota</taxon>
        <taxon>Fungi</taxon>
        <taxon>Dikarya</taxon>
        <taxon>Basidiomycota</taxon>
        <taxon>Ustilaginomycotina</taxon>
        <taxon>Ustilaginomycetes</taxon>
        <taxon>Ustilaginales</taxon>
        <taxon>Ustilaginaceae</taxon>
        <taxon>Moesziomyces</taxon>
    </lineage>
</organism>